<keyword evidence="2" id="KW-1185">Reference proteome</keyword>
<dbReference type="KEGG" id="vg:55008208"/>
<name>A0A3G8F2V6_9CAUD</name>
<organism evidence="1 2">
    <name type="scientific">Escherichia phage Skarpretter</name>
    <dbReference type="NCBI Taxonomy" id="2488654"/>
    <lineage>
        <taxon>Viruses</taxon>
        <taxon>Duplodnaviria</taxon>
        <taxon>Heunggongvirae</taxon>
        <taxon>Uroviricota</taxon>
        <taxon>Caudoviricetes</taxon>
        <taxon>Skarprettervirus</taxon>
        <taxon>Skarprettervirus skarpretter</taxon>
    </lineage>
</organism>
<sequence>MLYRYVMIGGALNGRTYQLPRDMGKEFRLPPSDKAVSEWMEARRKYDASSTGGWASPAHAPTPPADTVYTALIVDVIEGPGDVNDPDSLIEVKTCVPEDWGTDPERVAREMIRYFTRMNNAAHDAVTNAGMITPEIVRLGKFVGIFHR</sequence>
<dbReference type="Proteomes" id="UP000279721">
    <property type="component" value="Segment"/>
</dbReference>
<evidence type="ECO:0000313" key="2">
    <source>
        <dbReference type="Proteomes" id="UP000279721"/>
    </source>
</evidence>
<dbReference type="EMBL" id="MK105855">
    <property type="protein sequence ID" value="AZF88663.1"/>
    <property type="molecule type" value="Genomic_DNA"/>
</dbReference>
<dbReference type="GeneID" id="55008208"/>
<protein>
    <submittedName>
        <fullName evidence="1">Uncharacterized protein</fullName>
    </submittedName>
</protein>
<accession>A0A3G8F2V6</accession>
<reference evidence="2" key="1">
    <citation type="submission" date="2018-10" db="EMBL/GenBank/DDBJ databases">
        <authorList>
            <person name="Olsen N.S."/>
            <person name="Kot W."/>
            <person name="Hansen L.H."/>
        </authorList>
    </citation>
    <scope>NUCLEOTIDE SEQUENCE [LARGE SCALE GENOMIC DNA]</scope>
</reference>
<proteinExistence type="predicted"/>
<evidence type="ECO:0000313" key="1">
    <source>
        <dbReference type="EMBL" id="AZF88663.1"/>
    </source>
</evidence>
<dbReference type="RefSeq" id="YP_009816896.1">
    <property type="nucleotide sequence ID" value="NC_048112.1"/>
</dbReference>